<dbReference type="PROSITE" id="PS00027">
    <property type="entry name" value="HOMEOBOX_1"/>
    <property type="match status" value="1"/>
</dbReference>
<evidence type="ECO:0000256" key="1">
    <source>
        <dbReference type="ARBA" id="ARBA00023125"/>
    </source>
</evidence>
<dbReference type="InterPro" id="IPR009057">
    <property type="entry name" value="Homeodomain-like_sf"/>
</dbReference>
<evidence type="ECO:0000256" key="6">
    <source>
        <dbReference type="SAM" id="MobiDB-lite"/>
    </source>
</evidence>
<evidence type="ECO:0000256" key="2">
    <source>
        <dbReference type="ARBA" id="ARBA00023155"/>
    </source>
</evidence>
<dbReference type="Pfam" id="PF00046">
    <property type="entry name" value="Homeodomain"/>
    <property type="match status" value="1"/>
</dbReference>
<accession>A0A9W9YHA7</accession>
<feature type="region of interest" description="Disordered" evidence="6">
    <location>
        <begin position="174"/>
        <end position="205"/>
    </location>
</feature>
<evidence type="ECO:0000259" key="7">
    <source>
        <dbReference type="PROSITE" id="PS50071"/>
    </source>
</evidence>
<feature type="compositionally biased region" description="Low complexity" evidence="6">
    <location>
        <begin position="84"/>
        <end position="106"/>
    </location>
</feature>
<dbReference type="Gene3D" id="1.10.10.60">
    <property type="entry name" value="Homeodomain-like"/>
    <property type="match status" value="1"/>
</dbReference>
<protein>
    <recommendedName>
        <fullName evidence="7">Homeobox domain-containing protein</fullName>
    </recommendedName>
</protein>
<proteinExistence type="predicted"/>
<dbReference type="GO" id="GO:0000978">
    <property type="term" value="F:RNA polymerase II cis-regulatory region sequence-specific DNA binding"/>
    <property type="evidence" value="ECO:0007669"/>
    <property type="project" value="TreeGrafter"/>
</dbReference>
<organism evidence="8 9">
    <name type="scientific">Desmophyllum pertusum</name>
    <dbReference type="NCBI Taxonomy" id="174260"/>
    <lineage>
        <taxon>Eukaryota</taxon>
        <taxon>Metazoa</taxon>
        <taxon>Cnidaria</taxon>
        <taxon>Anthozoa</taxon>
        <taxon>Hexacorallia</taxon>
        <taxon>Scleractinia</taxon>
        <taxon>Caryophylliina</taxon>
        <taxon>Caryophylliidae</taxon>
        <taxon>Desmophyllum</taxon>
    </lineage>
</organism>
<dbReference type="EMBL" id="MU827779">
    <property type="protein sequence ID" value="KAJ7339599.1"/>
    <property type="molecule type" value="Genomic_DNA"/>
</dbReference>
<comment type="caution">
    <text evidence="8">The sequence shown here is derived from an EMBL/GenBank/DDBJ whole genome shotgun (WGS) entry which is preliminary data.</text>
</comment>
<dbReference type="PANTHER" id="PTHR46385:SF3">
    <property type="entry name" value="PAIRED MESODERM HOMEOBOX PROTEIN 2"/>
    <property type="match status" value="1"/>
</dbReference>
<evidence type="ECO:0000313" key="8">
    <source>
        <dbReference type="EMBL" id="KAJ7339599.1"/>
    </source>
</evidence>
<dbReference type="SMART" id="SM00389">
    <property type="entry name" value="HOX"/>
    <property type="match status" value="1"/>
</dbReference>
<dbReference type="Proteomes" id="UP001163046">
    <property type="component" value="Unassembled WGS sequence"/>
</dbReference>
<dbReference type="GO" id="GO:0005634">
    <property type="term" value="C:nucleus"/>
    <property type="evidence" value="ECO:0007669"/>
    <property type="project" value="UniProtKB-SubCell"/>
</dbReference>
<keyword evidence="9" id="KW-1185">Reference proteome</keyword>
<dbReference type="PROSITE" id="PS50071">
    <property type="entry name" value="HOMEOBOX_2"/>
    <property type="match status" value="1"/>
</dbReference>
<keyword evidence="2 4" id="KW-0371">Homeobox</keyword>
<dbReference type="GO" id="GO:0000981">
    <property type="term" value="F:DNA-binding transcription factor activity, RNA polymerase II-specific"/>
    <property type="evidence" value="ECO:0007669"/>
    <property type="project" value="InterPro"/>
</dbReference>
<dbReference type="InterPro" id="IPR043378">
    <property type="entry name" value="PRRX1/2"/>
</dbReference>
<evidence type="ECO:0000256" key="4">
    <source>
        <dbReference type="PROSITE-ProRule" id="PRU00108"/>
    </source>
</evidence>
<dbReference type="OrthoDB" id="6159439at2759"/>
<feature type="region of interest" description="Disordered" evidence="6">
    <location>
        <begin position="21"/>
        <end position="40"/>
    </location>
</feature>
<dbReference type="InterPro" id="IPR017970">
    <property type="entry name" value="Homeobox_CS"/>
</dbReference>
<evidence type="ECO:0000256" key="5">
    <source>
        <dbReference type="RuleBase" id="RU000682"/>
    </source>
</evidence>
<reference evidence="8" key="1">
    <citation type="submission" date="2023-01" db="EMBL/GenBank/DDBJ databases">
        <title>Genome assembly of the deep-sea coral Lophelia pertusa.</title>
        <authorList>
            <person name="Herrera S."/>
            <person name="Cordes E."/>
        </authorList>
    </citation>
    <scope>NUCLEOTIDE SEQUENCE</scope>
    <source>
        <strain evidence="8">USNM1676648</strain>
        <tissue evidence="8">Polyp</tissue>
    </source>
</reference>
<keyword evidence="1 4" id="KW-0238">DNA-binding</keyword>
<feature type="compositionally biased region" description="Basic and acidic residues" evidence="6">
    <location>
        <begin position="188"/>
        <end position="200"/>
    </location>
</feature>
<dbReference type="AlphaFoldDB" id="A0A9W9YHA7"/>
<dbReference type="PANTHER" id="PTHR46385">
    <property type="entry name" value="PAIRED MESODERM HOMEOBOX PROTEIN 1-RELATED"/>
    <property type="match status" value="1"/>
</dbReference>
<evidence type="ECO:0000313" key="9">
    <source>
        <dbReference type="Proteomes" id="UP001163046"/>
    </source>
</evidence>
<feature type="DNA-binding region" description="Homeobox" evidence="4">
    <location>
        <begin position="115"/>
        <end position="174"/>
    </location>
</feature>
<feature type="compositionally biased region" description="Polar residues" evidence="6">
    <location>
        <begin position="61"/>
        <end position="70"/>
    </location>
</feature>
<keyword evidence="3 4" id="KW-0539">Nucleus</keyword>
<sequence>MQCQHFKSVVTSDSSSVMISPLRVVSPSPPPLRPSSLAPVPRKSLSFSISKILGLEEDVTTSEYSPNSVIVESRTASRRCSDISPRSSPYSENSSSTSDSEPDQVSTHYEQPPRKKRQRTTFSPIEVWELEGAFKRSPCLSSKDEEELVQRLGIMVKSLEHWFQNRRAKLRKEERYTESVYQTNPSDQFDRLQSRHHSEEPQADQAQIERGYYTALFHRLEDQPCRKHKPVLTRNHYSSFQSSQFRTSSRPLVAILHQNQFQLRPAGLVKLPLSRGFHRYQPY</sequence>
<dbReference type="CDD" id="cd00086">
    <property type="entry name" value="homeodomain"/>
    <property type="match status" value="1"/>
</dbReference>
<dbReference type="SUPFAM" id="SSF46689">
    <property type="entry name" value="Homeodomain-like"/>
    <property type="match status" value="1"/>
</dbReference>
<evidence type="ECO:0000256" key="3">
    <source>
        <dbReference type="ARBA" id="ARBA00023242"/>
    </source>
</evidence>
<name>A0A9W9YHA7_9CNID</name>
<gene>
    <name evidence="8" type="ORF">OS493_006003</name>
</gene>
<feature type="region of interest" description="Disordered" evidence="6">
    <location>
        <begin position="60"/>
        <end position="120"/>
    </location>
</feature>
<feature type="domain" description="Homeobox" evidence="7">
    <location>
        <begin position="113"/>
        <end position="173"/>
    </location>
</feature>
<dbReference type="InterPro" id="IPR001356">
    <property type="entry name" value="HD"/>
</dbReference>
<comment type="subcellular location">
    <subcellularLocation>
        <location evidence="4 5">Nucleus</location>
    </subcellularLocation>
</comment>